<sequence>MTYSSAYILAAFSFVDEFIRFRDGSYLSHALNVALFVLLLSVVYLVFQLYIVRSRKFRSGSRRKILQNKINNFLSELIFSDDQSEEGYDDQISKFKKRVPIDKNWCKDLLIQNIIDLDRNFKGEVTSKLLSIYFKLGLQDYTLALVKSPFWFYKTKGLYYWRELKYGGKLSLVKKLITSKNPNLRSSALITYISLAEDGPLSVLEEYTESISLVEALNILEIIQRKKIKKPPNLASWLNFKEPSQLIFAVKLIVYYNDLSSADEVVKLLHAENPKVRLAAFEACRRLFLVEAEPILRSRFAEESEENQLEIIKTLSEIGSEDAATFLLDLIQSPQTSEVVIASMYALSSLDGDFEQRSFESNESLKAAKAHVLDPYLSE</sequence>
<keyword evidence="1" id="KW-1133">Transmembrane helix</keyword>
<dbReference type="Proteomes" id="UP000642809">
    <property type="component" value="Unassembled WGS sequence"/>
</dbReference>
<dbReference type="Pfam" id="PF13646">
    <property type="entry name" value="HEAT_2"/>
    <property type="match status" value="1"/>
</dbReference>
<keyword evidence="1" id="KW-0812">Transmembrane</keyword>
<organism evidence="2 3">
    <name type="scientific">Mongoliitalea lutea</name>
    <dbReference type="NCBI Taxonomy" id="849756"/>
    <lineage>
        <taxon>Bacteria</taxon>
        <taxon>Pseudomonadati</taxon>
        <taxon>Bacteroidota</taxon>
        <taxon>Cytophagia</taxon>
        <taxon>Cytophagales</taxon>
        <taxon>Cyclobacteriaceae</taxon>
        <taxon>Mongoliitalea</taxon>
    </lineage>
</organism>
<reference evidence="2" key="1">
    <citation type="journal article" date="2014" name="Int. J. Syst. Evol. Microbiol.">
        <title>Complete genome sequence of Corynebacterium casei LMG S-19264T (=DSM 44701T), isolated from a smear-ripened cheese.</title>
        <authorList>
            <consortium name="US DOE Joint Genome Institute (JGI-PGF)"/>
            <person name="Walter F."/>
            <person name="Albersmeier A."/>
            <person name="Kalinowski J."/>
            <person name="Ruckert C."/>
        </authorList>
    </citation>
    <scope>NUCLEOTIDE SEQUENCE</scope>
    <source>
        <strain evidence="2">KCTC 23224</strain>
    </source>
</reference>
<feature type="transmembrane region" description="Helical" evidence="1">
    <location>
        <begin position="30"/>
        <end position="52"/>
    </location>
</feature>
<keyword evidence="3" id="KW-1185">Reference proteome</keyword>
<evidence type="ECO:0000313" key="2">
    <source>
        <dbReference type="EMBL" id="GHB50400.1"/>
    </source>
</evidence>
<dbReference type="SUPFAM" id="SSF48371">
    <property type="entry name" value="ARM repeat"/>
    <property type="match status" value="1"/>
</dbReference>
<protein>
    <recommendedName>
        <fullName evidence="4">HEAT repeat-containing protein</fullName>
    </recommendedName>
</protein>
<evidence type="ECO:0000256" key="1">
    <source>
        <dbReference type="SAM" id="Phobius"/>
    </source>
</evidence>
<gene>
    <name evidence="2" type="ORF">GCM10008106_34050</name>
</gene>
<comment type="caution">
    <text evidence="2">The sequence shown here is derived from an EMBL/GenBank/DDBJ whole genome shotgun (WGS) entry which is preliminary data.</text>
</comment>
<evidence type="ECO:0000313" key="3">
    <source>
        <dbReference type="Proteomes" id="UP000642809"/>
    </source>
</evidence>
<dbReference type="Gene3D" id="1.25.10.10">
    <property type="entry name" value="Leucine-rich Repeat Variant"/>
    <property type="match status" value="1"/>
</dbReference>
<dbReference type="InterPro" id="IPR011989">
    <property type="entry name" value="ARM-like"/>
</dbReference>
<dbReference type="InterPro" id="IPR016024">
    <property type="entry name" value="ARM-type_fold"/>
</dbReference>
<evidence type="ECO:0008006" key="4">
    <source>
        <dbReference type="Google" id="ProtNLM"/>
    </source>
</evidence>
<name>A0A8J3G7B0_9BACT</name>
<dbReference type="RefSeq" id="WP_189585661.1">
    <property type="nucleotide sequence ID" value="NZ_BMYF01000025.1"/>
</dbReference>
<accession>A0A8J3G7B0</accession>
<dbReference type="EMBL" id="BMYF01000025">
    <property type="protein sequence ID" value="GHB50400.1"/>
    <property type="molecule type" value="Genomic_DNA"/>
</dbReference>
<reference evidence="2" key="2">
    <citation type="submission" date="2020-09" db="EMBL/GenBank/DDBJ databases">
        <authorList>
            <person name="Sun Q."/>
            <person name="Kim S."/>
        </authorList>
    </citation>
    <scope>NUCLEOTIDE SEQUENCE</scope>
    <source>
        <strain evidence="2">KCTC 23224</strain>
    </source>
</reference>
<proteinExistence type="predicted"/>
<keyword evidence="1" id="KW-0472">Membrane</keyword>
<dbReference type="AlphaFoldDB" id="A0A8J3G7B0"/>